<sequence>MKRKFLRTLALSLAASIISTYCVGTTIKADSNLVPLTDTSGNPILLRGNPISIPKDPPHEKRQFRSAWVATVDNIDIPQCSTEEQFKAAWLKILQQFQDLNMNAVTFQVRPMNDAFYKSNLNPWSAYFSGIQGKDPGWDPLSWMIEETHKRNMEFHAWFNPYRVAQGWDVLQTSTVADAIAAAKLSDDNFAKKHPEYLLKFDSRLILNPGIPEVQKFVQDSIMEVVNKYDIDAVHFDDYFYPYKVGRTDPITGQTISSAFGDNSYTYGDNTNDFETFKKYPRGFTDIDNWRRNNIDNLIQNISKAIKSSKPYVKFGISPFGIWAHLGNHPEGSAEGAGSGTALTSSSSYDDIYADTRKWAKNGWIDYITPQIYWYFAQIPAAPYGELAAWWADVVKGTNCQLYIGHANYKIGSGGAWQNDQEIPNQLKFNSMYPEIKGDTFFSLADLNKNNLKVTDIIKNQYFNTRALVPSMPWLGTNAPNSPDNVSVSGNTISWNDTENNDSAYYVVYRFNGNELGDFEDPQNIIGEVRRTQSQTSITYTDTTASSGQSYTYAVTALNRLNNESKASTTEDAKTAAVQAAISAISALPDNVTLTDEPAVSAARALVIKANDDASITNLNKLTACENAIKTLKVKAAVDAIASLPDSSSVTLSSETTISSARALVTVVKDDSKITNLQKLLDCEAVLKAIKAQSAIAAINNLPAVDTMALTDKQAVLAARKLVTAANSDKDITNLVKLISCEQRLIQLNKEKTANDAISALPEANSLKLSDQPNIVTARSLVTKVNDNAKITNLQKLVDCESKITAIRKAIAAIKTLPAASSITLADEPAVTAARALVTAANDTGNNITNLSILTDCEDKITQLKKEKAAIDAIAALPEAESITLADEGTVVAARALVTAANNNANITNLNKLVDCENKIAQLKGQGGVSQADKEKAAIDAIEALPVPTSITLSDEKAVIQARELVTKANADNKITNYNKLIECEAKIAALKLAKAPQVIESFESGLGGWHFTVGSGTVSGTQAIDTAQKMFGNNSLKINFDFSKATLKTSAAVYEGPGSNTPVINDNLTKIGMWVYATPEAQGYALRMMLYYNFGIAGQTADYLTFTDAINWTGWKYVEASPSVLNKPPYKLHPNGAIRIMASDVTNLAKTGSIYIDDIRAVYGNPGAAASIKGSMLKDNVKVALSANDNTAKIYYTTDGNNPTTASTEYSSPITLTETTTIKFIAVDGAGNKSEILSETYTVDEQYRKEKAAIDAITALPAPENIVLTDEAVVAAARALVTAANKDANITNLSKLTACETKIVELKAAAESAIQAQLAKEKTAIDAITALPTPENIVLTDEAAVAAARALVTAANKDANITNLSKLTACETKIVELKAAAESAIQAQLAKEKAAIDAITALSEPESITLTDEAAVKAARVLVTAANNDANITNLSKLTACEAKITELKHDANIKETIDKITKAPDKSNTEISIAENSKVKKSILDAIQGKDKSVTFTNDTISWTFDGKDMKGSTKDLDLSVNIADINQSTTPNKEAIKEKINGADALILSFAENGVLPGKATVKVKLSDAWLSGKDLKNIYVYYYNPQTKAIEAIAEKLTVDANGYITFSIDHNSDYFVVDKNLQPKQNLPKTGNFVDFNVLVAAGLISIIVGLSLLLKRKIRRS</sequence>
<dbReference type="InterPro" id="IPR052177">
    <property type="entry name" value="Divisome_Glycosyl_Hydrolase"/>
</dbReference>
<evidence type="ECO:0000256" key="3">
    <source>
        <dbReference type="ARBA" id="ARBA00022729"/>
    </source>
</evidence>
<dbReference type="PROSITE" id="PS50847">
    <property type="entry name" value="GRAM_POS_ANCHORING"/>
    <property type="match status" value="1"/>
</dbReference>
<dbReference type="InterPro" id="IPR003790">
    <property type="entry name" value="GHL10"/>
</dbReference>
<dbReference type="InterPro" id="IPR019931">
    <property type="entry name" value="LPXTG_anchor"/>
</dbReference>
<dbReference type="InterPro" id="IPR059177">
    <property type="entry name" value="GH29D-like_dom"/>
</dbReference>
<keyword evidence="2" id="KW-0964">Secreted</keyword>
<dbReference type="EMBL" id="JAESWC010000009">
    <property type="protein sequence ID" value="MBL4937125.1"/>
    <property type="molecule type" value="Genomic_DNA"/>
</dbReference>
<evidence type="ECO:0000256" key="1">
    <source>
        <dbReference type="ARBA" id="ARBA00022512"/>
    </source>
</evidence>
<dbReference type="PANTHER" id="PTHR43405">
    <property type="entry name" value="GLYCOSYL HYDROLASE DIGH"/>
    <property type="match status" value="1"/>
</dbReference>
<feature type="domain" description="Gram-positive cocci surface proteins LPxTG" evidence="7">
    <location>
        <begin position="1632"/>
        <end position="1667"/>
    </location>
</feature>
<organism evidence="8 9">
    <name type="scientific">Clostridium rhizosphaerae</name>
    <dbReference type="NCBI Taxonomy" id="2803861"/>
    <lineage>
        <taxon>Bacteria</taxon>
        <taxon>Bacillati</taxon>
        <taxon>Bacillota</taxon>
        <taxon>Clostridia</taxon>
        <taxon>Eubacteriales</taxon>
        <taxon>Clostridiaceae</taxon>
        <taxon>Clostridium</taxon>
    </lineage>
</organism>
<evidence type="ECO:0000256" key="4">
    <source>
        <dbReference type="ARBA" id="ARBA00023088"/>
    </source>
</evidence>
<dbReference type="Gene3D" id="2.60.40.10">
    <property type="entry name" value="Immunoglobulins"/>
    <property type="match status" value="1"/>
</dbReference>
<feature type="transmembrane region" description="Helical" evidence="5">
    <location>
        <begin position="1641"/>
        <end position="1660"/>
    </location>
</feature>
<dbReference type="InterPro" id="IPR013783">
    <property type="entry name" value="Ig-like_fold"/>
</dbReference>
<keyword evidence="1" id="KW-0134">Cell wall</keyword>
<keyword evidence="3 6" id="KW-0732">Signal</keyword>
<keyword evidence="5" id="KW-0472">Membrane</keyword>
<dbReference type="SUPFAM" id="SSF51445">
    <property type="entry name" value="(Trans)glycosidases"/>
    <property type="match status" value="1"/>
</dbReference>
<dbReference type="Pfam" id="PF13290">
    <property type="entry name" value="CHB_HEX_C_1"/>
    <property type="match status" value="1"/>
</dbReference>
<name>A0ABS1TCP6_9CLOT</name>
<evidence type="ECO:0000256" key="6">
    <source>
        <dbReference type="SAM" id="SignalP"/>
    </source>
</evidence>
<protein>
    <submittedName>
        <fullName evidence="8">Family 10 glycosylhydrolase</fullName>
    </submittedName>
</protein>
<dbReference type="Gene3D" id="2.60.120.430">
    <property type="entry name" value="Galactose-binding lectin"/>
    <property type="match status" value="1"/>
</dbReference>
<dbReference type="Pfam" id="PF02638">
    <property type="entry name" value="GHL10"/>
    <property type="match status" value="1"/>
</dbReference>
<keyword evidence="9" id="KW-1185">Reference proteome</keyword>
<keyword evidence="5" id="KW-0812">Transmembrane</keyword>
<dbReference type="Gene3D" id="3.20.20.80">
    <property type="entry name" value="Glycosidases"/>
    <property type="match status" value="1"/>
</dbReference>
<dbReference type="Proteomes" id="UP000632377">
    <property type="component" value="Unassembled WGS sequence"/>
</dbReference>
<dbReference type="RefSeq" id="WP_202749874.1">
    <property type="nucleotide sequence ID" value="NZ_JAESWC010000009.1"/>
</dbReference>
<dbReference type="PANTHER" id="PTHR43405:SF1">
    <property type="entry name" value="GLYCOSYL HYDROLASE DIGH"/>
    <property type="match status" value="1"/>
</dbReference>
<dbReference type="InterPro" id="IPR017853">
    <property type="entry name" value="GH"/>
</dbReference>
<evidence type="ECO:0000259" key="7">
    <source>
        <dbReference type="PROSITE" id="PS50847"/>
    </source>
</evidence>
<keyword evidence="5" id="KW-1133">Transmembrane helix</keyword>
<keyword evidence="4" id="KW-0572">Peptidoglycan-anchor</keyword>
<evidence type="ECO:0000256" key="5">
    <source>
        <dbReference type="SAM" id="Phobius"/>
    </source>
</evidence>
<feature type="signal peptide" evidence="6">
    <location>
        <begin position="1"/>
        <end position="24"/>
    </location>
</feature>
<comment type="caution">
    <text evidence="8">The sequence shown here is derived from an EMBL/GenBank/DDBJ whole genome shotgun (WGS) entry which is preliminary data.</text>
</comment>
<feature type="chain" id="PRO_5047289615" evidence="6">
    <location>
        <begin position="25"/>
        <end position="1667"/>
    </location>
</feature>
<evidence type="ECO:0000256" key="2">
    <source>
        <dbReference type="ARBA" id="ARBA00022525"/>
    </source>
</evidence>
<proteinExistence type="predicted"/>
<accession>A0ABS1TCP6</accession>
<gene>
    <name evidence="8" type="ORF">JK636_15330</name>
</gene>
<dbReference type="Pfam" id="PF00746">
    <property type="entry name" value="Gram_pos_anchor"/>
    <property type="match status" value="1"/>
</dbReference>
<evidence type="ECO:0000313" key="8">
    <source>
        <dbReference type="EMBL" id="MBL4937125.1"/>
    </source>
</evidence>
<evidence type="ECO:0000313" key="9">
    <source>
        <dbReference type="Proteomes" id="UP000632377"/>
    </source>
</evidence>
<reference evidence="8 9" key="1">
    <citation type="submission" date="2021-01" db="EMBL/GenBank/DDBJ databases">
        <title>Genome public.</title>
        <authorList>
            <person name="Liu C."/>
            <person name="Sun Q."/>
        </authorList>
    </citation>
    <scope>NUCLEOTIDE SEQUENCE [LARGE SCALE GENOMIC DNA]</scope>
    <source>
        <strain evidence="8 9">YIM B02515</strain>
    </source>
</reference>